<dbReference type="GO" id="GO:0044659">
    <property type="term" value="P:viral release from host cell by cytolysis"/>
    <property type="evidence" value="ECO:0007669"/>
    <property type="project" value="InterPro"/>
</dbReference>
<reference evidence="1" key="1">
    <citation type="submission" date="2020-09" db="EMBL/GenBank/DDBJ databases">
        <authorList>
            <person name="Palma L."/>
            <person name="Caballero P."/>
            <person name="Berry C."/>
            <person name="Del Valle E."/>
        </authorList>
    </citation>
    <scope>NUCLEOTIDE SEQUENCE</scope>
    <source>
        <strain evidence="1">M</strain>
    </source>
</reference>
<proteinExistence type="predicted"/>
<dbReference type="AlphaFoldDB" id="A0AAW3YTW6"/>
<protein>
    <submittedName>
        <fullName evidence="1">Lysis protein</fullName>
    </submittedName>
</protein>
<comment type="caution">
    <text evidence="1">The sequence shown here is derived from an EMBL/GenBank/DDBJ whole genome shotgun (WGS) entry which is preliminary data.</text>
</comment>
<gene>
    <name evidence="1" type="ORF">ID854_06970</name>
</gene>
<sequence>MKFYVICGLAMALGVAMYMGGYYCTEYMKQLSINNNQITEIQQLTDRINYQNTHIEMLHELDAKYTQELTNAKSKITQLGDDLCTHQ</sequence>
<name>A0AAW3YTW6_9GAMM</name>
<dbReference type="Proteomes" id="UP001193920">
    <property type="component" value="Unassembled WGS sequence"/>
</dbReference>
<dbReference type="InterPro" id="IPR004929">
    <property type="entry name" value="I-spanin"/>
</dbReference>
<dbReference type="Pfam" id="PF03245">
    <property type="entry name" value="Phage_lysis"/>
    <property type="match status" value="1"/>
</dbReference>
<dbReference type="EMBL" id="JACXBF010000139">
    <property type="protein sequence ID" value="MBD2800207.1"/>
    <property type="molecule type" value="Genomic_DNA"/>
</dbReference>
<reference evidence="1" key="2">
    <citation type="journal article" date="2024" name="Toxins">
        <title>Genome Sequence Analysis of Native Xenorhabdus Strains Isolated from Entomopathogenic Nematodes in Argentina.</title>
        <authorList>
            <person name="Palma L."/>
            <person name="Frizzo L."/>
            <person name="Kaiser S."/>
            <person name="Berry C."/>
            <person name="Caballero P."/>
            <person name="Bode H.B."/>
            <person name="Del Valle E.E."/>
        </authorList>
    </citation>
    <scope>NUCLEOTIDE SEQUENCE</scope>
    <source>
        <strain evidence="1">M</strain>
    </source>
</reference>
<accession>A0AAW3YTW6</accession>
<organism evidence="1">
    <name type="scientific">Xenorhabdus szentirmaii</name>
    <dbReference type="NCBI Taxonomy" id="290112"/>
    <lineage>
        <taxon>Bacteria</taxon>
        <taxon>Pseudomonadati</taxon>
        <taxon>Pseudomonadota</taxon>
        <taxon>Gammaproteobacteria</taxon>
        <taxon>Enterobacterales</taxon>
        <taxon>Morganellaceae</taxon>
        <taxon>Xenorhabdus</taxon>
    </lineage>
</organism>
<evidence type="ECO:0000313" key="1">
    <source>
        <dbReference type="EMBL" id="MBD2800207.1"/>
    </source>
</evidence>